<name>A0ACB9BS79_9ASTR</name>
<sequence>MIALALRFDVCLLLFQSRSSPYESEKEKKRRWVFGRHKLKRLTSQSTLVERSKSAEKKVKPEGFLVGQEID</sequence>
<keyword evidence="2" id="KW-1185">Reference proteome</keyword>
<organism evidence="1 2">
    <name type="scientific">Smallanthus sonchifolius</name>
    <dbReference type="NCBI Taxonomy" id="185202"/>
    <lineage>
        <taxon>Eukaryota</taxon>
        <taxon>Viridiplantae</taxon>
        <taxon>Streptophyta</taxon>
        <taxon>Embryophyta</taxon>
        <taxon>Tracheophyta</taxon>
        <taxon>Spermatophyta</taxon>
        <taxon>Magnoliopsida</taxon>
        <taxon>eudicotyledons</taxon>
        <taxon>Gunneridae</taxon>
        <taxon>Pentapetalae</taxon>
        <taxon>asterids</taxon>
        <taxon>campanulids</taxon>
        <taxon>Asterales</taxon>
        <taxon>Asteraceae</taxon>
        <taxon>Asteroideae</taxon>
        <taxon>Heliantheae alliance</taxon>
        <taxon>Millerieae</taxon>
        <taxon>Smallanthus</taxon>
    </lineage>
</organism>
<accession>A0ACB9BS79</accession>
<dbReference type="EMBL" id="CM042039">
    <property type="protein sequence ID" value="KAI3724871.1"/>
    <property type="molecule type" value="Genomic_DNA"/>
</dbReference>
<reference evidence="1 2" key="2">
    <citation type="journal article" date="2022" name="Mol. Ecol. Resour.">
        <title>The genomes of chicory, endive, great burdock and yacon provide insights into Asteraceae paleo-polyploidization history and plant inulin production.</title>
        <authorList>
            <person name="Fan W."/>
            <person name="Wang S."/>
            <person name="Wang H."/>
            <person name="Wang A."/>
            <person name="Jiang F."/>
            <person name="Liu H."/>
            <person name="Zhao H."/>
            <person name="Xu D."/>
            <person name="Zhang Y."/>
        </authorList>
    </citation>
    <scope>NUCLEOTIDE SEQUENCE [LARGE SCALE GENOMIC DNA]</scope>
    <source>
        <strain evidence="2">cv. Yunnan</strain>
        <tissue evidence="1">Leaves</tissue>
    </source>
</reference>
<dbReference type="Proteomes" id="UP001056120">
    <property type="component" value="Linkage Group LG22"/>
</dbReference>
<gene>
    <name evidence="1" type="ORF">L1987_64638</name>
</gene>
<evidence type="ECO:0000313" key="1">
    <source>
        <dbReference type="EMBL" id="KAI3724871.1"/>
    </source>
</evidence>
<comment type="caution">
    <text evidence="1">The sequence shown here is derived from an EMBL/GenBank/DDBJ whole genome shotgun (WGS) entry which is preliminary data.</text>
</comment>
<evidence type="ECO:0000313" key="2">
    <source>
        <dbReference type="Proteomes" id="UP001056120"/>
    </source>
</evidence>
<protein>
    <submittedName>
        <fullName evidence="1">Uncharacterized protein</fullName>
    </submittedName>
</protein>
<proteinExistence type="predicted"/>
<reference evidence="2" key="1">
    <citation type="journal article" date="2022" name="Mol. Ecol. Resour.">
        <title>The genomes of chicory, endive, great burdock and yacon provide insights into Asteraceae palaeo-polyploidization history and plant inulin production.</title>
        <authorList>
            <person name="Fan W."/>
            <person name="Wang S."/>
            <person name="Wang H."/>
            <person name="Wang A."/>
            <person name="Jiang F."/>
            <person name="Liu H."/>
            <person name="Zhao H."/>
            <person name="Xu D."/>
            <person name="Zhang Y."/>
        </authorList>
    </citation>
    <scope>NUCLEOTIDE SEQUENCE [LARGE SCALE GENOMIC DNA]</scope>
    <source>
        <strain evidence="2">cv. Yunnan</strain>
    </source>
</reference>